<dbReference type="AlphaFoldDB" id="A0A7T0KGD5"/>
<proteinExistence type="inferred from homology"/>
<evidence type="ECO:0000256" key="5">
    <source>
        <dbReference type="SAM" id="Coils"/>
    </source>
</evidence>
<dbReference type="Pfam" id="PF00877">
    <property type="entry name" value="NLPC_P60"/>
    <property type="match status" value="1"/>
</dbReference>
<evidence type="ECO:0000256" key="1">
    <source>
        <dbReference type="ARBA" id="ARBA00007074"/>
    </source>
</evidence>
<dbReference type="PROSITE" id="PS51935">
    <property type="entry name" value="NLPC_P60"/>
    <property type="match status" value="1"/>
</dbReference>
<evidence type="ECO:0000256" key="4">
    <source>
        <dbReference type="ARBA" id="ARBA00022807"/>
    </source>
</evidence>
<name>A0A7T0KGD5_9CORY</name>
<dbReference type="PANTHER" id="PTHR47359:SF3">
    <property type="entry name" value="NLP_P60 DOMAIN-CONTAINING PROTEIN-RELATED"/>
    <property type="match status" value="1"/>
</dbReference>
<dbReference type="InterPro" id="IPR038765">
    <property type="entry name" value="Papain-like_cys_pep_sf"/>
</dbReference>
<feature type="domain" description="NlpC/P60" evidence="8">
    <location>
        <begin position="469"/>
        <end position="607"/>
    </location>
</feature>
<gene>
    <name evidence="9" type="ORF">G7Y31_05975</name>
</gene>
<evidence type="ECO:0000313" key="9">
    <source>
        <dbReference type="EMBL" id="QPK80210.1"/>
    </source>
</evidence>
<dbReference type="GO" id="GO:0008234">
    <property type="term" value="F:cysteine-type peptidase activity"/>
    <property type="evidence" value="ECO:0007669"/>
    <property type="project" value="UniProtKB-KW"/>
</dbReference>
<evidence type="ECO:0000256" key="3">
    <source>
        <dbReference type="ARBA" id="ARBA00022801"/>
    </source>
</evidence>
<keyword evidence="2" id="KW-0645">Protease</keyword>
<feature type="compositionally biased region" description="Low complexity" evidence="6">
    <location>
        <begin position="278"/>
        <end position="329"/>
    </location>
</feature>
<evidence type="ECO:0000259" key="8">
    <source>
        <dbReference type="PROSITE" id="PS51935"/>
    </source>
</evidence>
<keyword evidence="3" id="KW-0378">Hydrolase</keyword>
<dbReference type="SUPFAM" id="SSF54001">
    <property type="entry name" value="Cysteine proteinases"/>
    <property type="match status" value="1"/>
</dbReference>
<evidence type="ECO:0000313" key="10">
    <source>
        <dbReference type="Proteomes" id="UP000594681"/>
    </source>
</evidence>
<dbReference type="RefSeq" id="WP_165008101.1">
    <property type="nucleotide sequence ID" value="NZ_CP064954.1"/>
</dbReference>
<feature type="compositionally biased region" description="Basic and acidic residues" evidence="6">
    <location>
        <begin position="341"/>
        <end position="352"/>
    </location>
</feature>
<accession>A0A7T0KGD5</accession>
<dbReference type="KEGG" id="cliz:G7Y31_05975"/>
<feature type="coiled-coil region" evidence="5">
    <location>
        <begin position="67"/>
        <end position="136"/>
    </location>
</feature>
<feature type="region of interest" description="Disordered" evidence="6">
    <location>
        <begin position="341"/>
        <end position="376"/>
    </location>
</feature>
<organism evidence="9 10">
    <name type="scientific">Corynebacterium lizhenjunii</name>
    <dbReference type="NCBI Taxonomy" id="2709394"/>
    <lineage>
        <taxon>Bacteria</taxon>
        <taxon>Bacillati</taxon>
        <taxon>Actinomycetota</taxon>
        <taxon>Actinomycetes</taxon>
        <taxon>Mycobacteriales</taxon>
        <taxon>Corynebacteriaceae</taxon>
        <taxon>Corynebacterium</taxon>
    </lineage>
</organism>
<sequence>MATTHTPRRRFRLRSYMAAVACTASLSTVATLTPPAAHAEEQGSTLEQLTRAFSSGHGSWAQLAGALATVESQVAQLENQMGAYREAVNRALVDLQDARTQYKQAQQGAATAQAEVEAAERAIAAVQEKLAELAGTQFRGAERSDVLTAAAGSRSRGDAAERAALLESQTVSQQQLLEELEAKRAEKAAKEKQLRQVEGLAKDRAESAEQAQADAQAALADSQEAVRAATERHEDLVAQRDAARAALSSAPAPAAYAARAKAAESADAPSVPTSAPSAGTPQPAQVATAAPSAVEADAAVPSAPAGAAPSAVEADTAVPSAPAGAAPLATEGAAPSVLVEPEAREDAAREQDVDQGASASTGAGAEPAAAAPEAGSSVDPQVFAQAAGLIAASQPVHTALVAGSSADEGHLAALQNALTVAADVLGAGAEEAAAAGADTTGLEGILTPLESSETVTEQAMELVESAGTDARIEAVIARAQSQIGTPYAWGGGDANGPTRGIRDGGVADSFGDFNKTGFDCSGLILYAFAAAGISLPHNSGYQYNHGTKVPVSQMQRGDLIFYGPGGGNHVALYLGDGMMIEAPQSGGTVQTTPVRTGGMAPYAVRLI</sequence>
<feature type="region of interest" description="Disordered" evidence="6">
    <location>
        <begin position="267"/>
        <end position="329"/>
    </location>
</feature>
<evidence type="ECO:0000256" key="2">
    <source>
        <dbReference type="ARBA" id="ARBA00022670"/>
    </source>
</evidence>
<feature type="coiled-coil region" evidence="5">
    <location>
        <begin position="163"/>
        <end position="246"/>
    </location>
</feature>
<dbReference type="InterPro" id="IPR051794">
    <property type="entry name" value="PG_Endopeptidase_C40"/>
</dbReference>
<keyword evidence="7" id="KW-0732">Signal</keyword>
<evidence type="ECO:0000256" key="7">
    <source>
        <dbReference type="SAM" id="SignalP"/>
    </source>
</evidence>
<feature type="chain" id="PRO_5032456536" evidence="7">
    <location>
        <begin position="40"/>
        <end position="607"/>
    </location>
</feature>
<keyword evidence="4" id="KW-0788">Thiol protease</keyword>
<keyword evidence="10" id="KW-1185">Reference proteome</keyword>
<evidence type="ECO:0000256" key="6">
    <source>
        <dbReference type="SAM" id="MobiDB-lite"/>
    </source>
</evidence>
<dbReference type="EMBL" id="CP064954">
    <property type="protein sequence ID" value="QPK80210.1"/>
    <property type="molecule type" value="Genomic_DNA"/>
</dbReference>
<feature type="signal peptide" evidence="7">
    <location>
        <begin position="1"/>
        <end position="39"/>
    </location>
</feature>
<dbReference type="Gene3D" id="6.10.250.3150">
    <property type="match status" value="1"/>
</dbReference>
<reference evidence="9 10" key="1">
    <citation type="submission" date="2020-11" db="EMBL/GenBank/DDBJ databases">
        <title>Corynebacterium sp. ZJ-599.</title>
        <authorList>
            <person name="Zhou J."/>
        </authorList>
    </citation>
    <scope>NUCLEOTIDE SEQUENCE [LARGE SCALE GENOMIC DNA]</scope>
    <source>
        <strain evidence="9 10">ZJ-599</strain>
    </source>
</reference>
<dbReference type="Gene3D" id="3.90.1720.10">
    <property type="entry name" value="endopeptidase domain like (from Nostoc punctiforme)"/>
    <property type="match status" value="1"/>
</dbReference>
<feature type="compositionally biased region" description="Low complexity" evidence="6">
    <location>
        <begin position="356"/>
        <end position="376"/>
    </location>
</feature>
<dbReference type="NCBIfam" id="NF046048">
    <property type="entry name" value="NlpC_P60_DIP1281"/>
    <property type="match status" value="1"/>
</dbReference>
<keyword evidence="5" id="KW-0175">Coiled coil</keyword>
<comment type="similarity">
    <text evidence="1">Belongs to the peptidase C40 family.</text>
</comment>
<dbReference type="InterPro" id="IPR000064">
    <property type="entry name" value="NLP_P60_dom"/>
</dbReference>
<dbReference type="PANTHER" id="PTHR47359">
    <property type="entry name" value="PEPTIDOGLYCAN DL-ENDOPEPTIDASE CWLO"/>
    <property type="match status" value="1"/>
</dbReference>
<dbReference type="GO" id="GO:0006508">
    <property type="term" value="P:proteolysis"/>
    <property type="evidence" value="ECO:0007669"/>
    <property type="project" value="UniProtKB-KW"/>
</dbReference>
<dbReference type="Proteomes" id="UP000594681">
    <property type="component" value="Chromosome"/>
</dbReference>
<protein>
    <submittedName>
        <fullName evidence="9">C40 family peptidase</fullName>
    </submittedName>
</protein>